<protein>
    <submittedName>
        <fullName evidence="1">Uncharacterized protein</fullName>
    </submittedName>
</protein>
<name>A0A0E4G8L6_ANOGA</name>
<proteinExistence type="predicted"/>
<organism evidence="1">
    <name type="scientific">Anopheles gambiae</name>
    <name type="common">African malaria mosquito</name>
    <dbReference type="NCBI Taxonomy" id="7165"/>
    <lineage>
        <taxon>Eukaryota</taxon>
        <taxon>Metazoa</taxon>
        <taxon>Ecdysozoa</taxon>
        <taxon>Arthropoda</taxon>
        <taxon>Hexapoda</taxon>
        <taxon>Insecta</taxon>
        <taxon>Pterygota</taxon>
        <taxon>Neoptera</taxon>
        <taxon>Endopterygota</taxon>
        <taxon>Diptera</taxon>
        <taxon>Nematocera</taxon>
        <taxon>Culicoidea</taxon>
        <taxon>Culicidae</taxon>
        <taxon>Anophelinae</taxon>
        <taxon>Anopheles</taxon>
    </lineage>
</organism>
<evidence type="ECO:0000313" key="1">
    <source>
        <dbReference type="EMBL" id="CFW94629.1"/>
    </source>
</evidence>
<accession>A0A0E4G8L6</accession>
<dbReference type="EMBL" id="HACL01000335">
    <property type="protein sequence ID" value="CFW94629.1"/>
    <property type="molecule type" value="Transcribed_RNA"/>
</dbReference>
<reference evidence="1" key="1">
    <citation type="submission" date="2015-03" db="EMBL/GenBank/DDBJ databases">
        <title>Long non-coding RNA discovery across the genus Anopheles reveals conserved secondary structures within and beyond the Gambiae complex.</title>
        <authorList>
            <person name="Jenkins A."/>
            <person name="Waterhouse R."/>
            <person name="Muskavitch M."/>
        </authorList>
    </citation>
    <scope>NUCLEOTIDE SEQUENCE</scope>
    <source>
        <tissue evidence="1">Whole body</tissue>
    </source>
</reference>
<dbReference type="AlphaFoldDB" id="A0A0E4G8L6"/>
<sequence>MTLKKTPRGKSCKFALNTFQSSNILHIIGGPNHTSVIENGAYPATIERLETQGITDKMRQTGNKAQSTVSFACDKVDMVFERKLFIQPDAKIFDGSYTIDRNISQRVVPKYLTGGPTKRDDVAF</sequence>